<dbReference type="OrthoDB" id="6335830at2759"/>
<sequence>MDDYSEERRSLLRSASSPSPTKSLADEIREAEAALVTVTYEHHTSQRSAVRIFVIAFICVITSVAMNVSLPVVAATMESVEGNVFTVLLYSALWFPLVFAVLALAAEGRTLKKVTVDKSLSLAPTSTWRVYCIMGLTMGLNGLIVVFASPPSRTAPYLQGLLSTSLIPFTVLSRFLLLRKGISLRRLGCTIAVLIGIFITVEPQIWSLPGSDDNSSSGESKVDRIVWPIIFAVGFLPAAVNVVICERELQKTQRVHCFLCGRTNSADDCRGLAAKNWLFILSYCLSNLFQFFLIQQTEGAVFTVVVQSLVTPMASLFWTFFKLDSSTLDLVWSPDFTETTVFTLGGLAIIVPAVILYNVFGRMDAKADDKTDIQ</sequence>
<evidence type="ECO:0008006" key="11">
    <source>
        <dbReference type="Google" id="ProtNLM"/>
    </source>
</evidence>
<feature type="transmembrane region" description="Helical" evidence="8">
    <location>
        <begin position="184"/>
        <end position="205"/>
    </location>
</feature>
<dbReference type="EMBL" id="PZQS01000002">
    <property type="protein sequence ID" value="PVD36922.1"/>
    <property type="molecule type" value="Genomic_DNA"/>
</dbReference>
<keyword evidence="10" id="KW-1185">Reference proteome</keyword>
<feature type="transmembrane region" description="Helical" evidence="8">
    <location>
        <begin position="87"/>
        <end position="107"/>
    </location>
</feature>
<dbReference type="GO" id="GO:0016020">
    <property type="term" value="C:membrane"/>
    <property type="evidence" value="ECO:0007669"/>
    <property type="project" value="UniProtKB-SubCell"/>
</dbReference>
<evidence type="ECO:0000313" key="10">
    <source>
        <dbReference type="Proteomes" id="UP000245119"/>
    </source>
</evidence>
<evidence type="ECO:0000256" key="6">
    <source>
        <dbReference type="ARBA" id="ARBA00023136"/>
    </source>
</evidence>
<dbReference type="Pfam" id="PF08627">
    <property type="entry name" value="CRT-like"/>
    <property type="match status" value="1"/>
</dbReference>
<accession>A0A2T7PU21</accession>
<reference evidence="9 10" key="1">
    <citation type="submission" date="2018-04" db="EMBL/GenBank/DDBJ databases">
        <title>The genome of golden apple snail Pomacea canaliculata provides insight into stress tolerance and invasive adaptation.</title>
        <authorList>
            <person name="Liu C."/>
            <person name="Liu B."/>
            <person name="Ren Y."/>
            <person name="Zhang Y."/>
            <person name="Wang H."/>
            <person name="Li S."/>
            <person name="Jiang F."/>
            <person name="Yin L."/>
            <person name="Zhang G."/>
            <person name="Qian W."/>
            <person name="Fan W."/>
        </authorList>
    </citation>
    <scope>NUCLEOTIDE SEQUENCE [LARGE SCALE GENOMIC DNA]</scope>
    <source>
        <strain evidence="9">SZHN2017</strain>
        <tissue evidence="9">Muscle</tissue>
    </source>
</reference>
<feature type="transmembrane region" description="Helical" evidence="8">
    <location>
        <begin position="128"/>
        <end position="149"/>
    </location>
</feature>
<protein>
    <recommendedName>
        <fullName evidence="11">EamA domain-containing protein</fullName>
    </recommendedName>
</protein>
<feature type="transmembrane region" description="Helical" evidence="8">
    <location>
        <begin position="155"/>
        <end position="177"/>
    </location>
</feature>
<keyword evidence="6 8" id="KW-0472">Membrane</keyword>
<dbReference type="Proteomes" id="UP000245119">
    <property type="component" value="Linkage Group LG2"/>
</dbReference>
<keyword evidence="3" id="KW-0813">Transport</keyword>
<keyword evidence="5 8" id="KW-1133">Transmembrane helix</keyword>
<dbReference type="AlphaFoldDB" id="A0A2T7PU21"/>
<comment type="caution">
    <text evidence="9">The sequence shown here is derived from an EMBL/GenBank/DDBJ whole genome shotgun (WGS) entry which is preliminary data.</text>
</comment>
<evidence type="ECO:0000256" key="2">
    <source>
        <dbReference type="ARBA" id="ARBA00006690"/>
    </source>
</evidence>
<evidence type="ECO:0000256" key="3">
    <source>
        <dbReference type="ARBA" id="ARBA00022448"/>
    </source>
</evidence>
<organism evidence="9 10">
    <name type="scientific">Pomacea canaliculata</name>
    <name type="common">Golden apple snail</name>
    <dbReference type="NCBI Taxonomy" id="400727"/>
    <lineage>
        <taxon>Eukaryota</taxon>
        <taxon>Metazoa</taxon>
        <taxon>Spiralia</taxon>
        <taxon>Lophotrochozoa</taxon>
        <taxon>Mollusca</taxon>
        <taxon>Gastropoda</taxon>
        <taxon>Caenogastropoda</taxon>
        <taxon>Architaenioglossa</taxon>
        <taxon>Ampullarioidea</taxon>
        <taxon>Ampullariidae</taxon>
        <taxon>Pomacea</taxon>
    </lineage>
</organism>
<evidence type="ECO:0000256" key="8">
    <source>
        <dbReference type="SAM" id="Phobius"/>
    </source>
</evidence>
<feature type="transmembrane region" description="Helical" evidence="8">
    <location>
        <begin position="300"/>
        <end position="321"/>
    </location>
</feature>
<evidence type="ECO:0000256" key="7">
    <source>
        <dbReference type="SAM" id="MobiDB-lite"/>
    </source>
</evidence>
<name>A0A2T7PU21_POMCA</name>
<feature type="transmembrane region" description="Helical" evidence="8">
    <location>
        <begin position="341"/>
        <end position="360"/>
    </location>
</feature>
<evidence type="ECO:0000256" key="1">
    <source>
        <dbReference type="ARBA" id="ARBA00004141"/>
    </source>
</evidence>
<feature type="compositionally biased region" description="Basic and acidic residues" evidence="7">
    <location>
        <begin position="1"/>
        <end position="10"/>
    </location>
</feature>
<evidence type="ECO:0000256" key="5">
    <source>
        <dbReference type="ARBA" id="ARBA00022989"/>
    </source>
</evidence>
<dbReference type="InterPro" id="IPR013936">
    <property type="entry name" value="CRT-like"/>
</dbReference>
<dbReference type="PANTHER" id="PTHR31326">
    <property type="entry name" value="PROTEIN CLT2, CHLOROPLASTIC"/>
    <property type="match status" value="1"/>
</dbReference>
<comment type="similarity">
    <text evidence="2">Belongs to the CRT-like transporter family.</text>
</comment>
<feature type="region of interest" description="Disordered" evidence="7">
    <location>
        <begin position="1"/>
        <end position="23"/>
    </location>
</feature>
<comment type="subcellular location">
    <subcellularLocation>
        <location evidence="1">Membrane</location>
        <topology evidence="1">Multi-pass membrane protein</topology>
    </subcellularLocation>
</comment>
<gene>
    <name evidence="9" type="ORF">C0Q70_03915</name>
</gene>
<proteinExistence type="inferred from homology"/>
<evidence type="ECO:0000313" key="9">
    <source>
        <dbReference type="EMBL" id="PVD36922.1"/>
    </source>
</evidence>
<feature type="transmembrane region" description="Helical" evidence="8">
    <location>
        <begin position="225"/>
        <end position="244"/>
    </location>
</feature>
<evidence type="ECO:0000256" key="4">
    <source>
        <dbReference type="ARBA" id="ARBA00022692"/>
    </source>
</evidence>
<keyword evidence="4 8" id="KW-0812">Transmembrane</keyword>
<feature type="transmembrane region" description="Helical" evidence="8">
    <location>
        <begin position="52"/>
        <end position="75"/>
    </location>
</feature>
<dbReference type="PANTHER" id="PTHR31326:SF1">
    <property type="entry name" value="PROTEIN CLT2, CHLOROPLASTIC"/>
    <property type="match status" value="1"/>
</dbReference>